<dbReference type="RefSeq" id="WP_103125029.1">
    <property type="nucleotide sequence ID" value="NZ_DF978428.1"/>
</dbReference>
<accession>A0A2H6LHR6</accession>
<dbReference type="AlphaFoldDB" id="A0A2H6LHR6"/>
<dbReference type="NCBIfam" id="NF047399">
    <property type="entry name" value="BrnA_antitoxin_add"/>
    <property type="match status" value="1"/>
</dbReference>
<dbReference type="Proteomes" id="UP000236527">
    <property type="component" value="Unassembled WGS sequence"/>
</dbReference>
<evidence type="ECO:0000313" key="2">
    <source>
        <dbReference type="Proteomes" id="UP000236527"/>
    </source>
</evidence>
<name>A0A2H6LHR6_9NOSO</name>
<dbReference type="SUPFAM" id="SSF47598">
    <property type="entry name" value="Ribbon-helix-helix"/>
    <property type="match status" value="1"/>
</dbReference>
<comment type="caution">
    <text evidence="1">The sequence shown here is derived from an EMBL/GenBank/DDBJ whole genome shotgun (WGS) entry which is preliminary data.</text>
</comment>
<evidence type="ECO:0000313" key="1">
    <source>
        <dbReference type="EMBL" id="GBE92775.1"/>
    </source>
</evidence>
<organism evidence="1 2">
    <name type="scientific">Nostoc cycadae WK-1</name>
    <dbReference type="NCBI Taxonomy" id="1861711"/>
    <lineage>
        <taxon>Bacteria</taxon>
        <taxon>Bacillati</taxon>
        <taxon>Cyanobacteriota</taxon>
        <taxon>Cyanophyceae</taxon>
        <taxon>Nostocales</taxon>
        <taxon>Nostocaceae</taxon>
        <taxon>Nostoc</taxon>
    </lineage>
</organism>
<dbReference type="InterPro" id="IPR010985">
    <property type="entry name" value="Ribbon_hlx_hlx"/>
</dbReference>
<sequence>MKATEFDAKFDQDEDITELLELSQAKRPGHEQKRVNVDFPTWMIEALDYEAKRLGVTRQSIIKVWLAERLAQLSR</sequence>
<dbReference type="InterPro" id="IPR022148">
    <property type="entry name" value="CopG_antitoxin"/>
</dbReference>
<reference evidence="2" key="1">
    <citation type="journal article" date="2018" name="Genome Announc.">
        <title>Draft Genome Sequence of the Nitrogen-Fixing and Hormogonia-Inducing Cyanobacterium Nostoc cycadae Strain WK-1, Isolated from the Coralloid Roots of Cycas revoluta.</title>
        <authorList>
            <person name="Kanesaki Y."/>
            <person name="Hirose M."/>
            <person name="Hirose Y."/>
            <person name="Fujisawa T."/>
            <person name="Nakamura Y."/>
            <person name="Watanabe S."/>
            <person name="Matsunaga S."/>
            <person name="Uchida H."/>
            <person name="Murakami A."/>
        </authorList>
    </citation>
    <scope>NUCLEOTIDE SEQUENCE [LARGE SCALE GENOMIC DNA]</scope>
    <source>
        <strain evidence="2">WK-1</strain>
    </source>
</reference>
<keyword evidence="2" id="KW-1185">Reference proteome</keyword>
<dbReference type="GO" id="GO:0006355">
    <property type="term" value="P:regulation of DNA-templated transcription"/>
    <property type="evidence" value="ECO:0007669"/>
    <property type="project" value="InterPro"/>
</dbReference>
<proteinExistence type="predicted"/>
<gene>
    <name evidence="1" type="ORF">NCWK1_2534</name>
</gene>
<dbReference type="EMBL" id="BDGE01000042">
    <property type="protein sequence ID" value="GBE92775.1"/>
    <property type="molecule type" value="Genomic_DNA"/>
</dbReference>
<protein>
    <submittedName>
        <fullName evidence="1">CopG family transcriptional regulator</fullName>
    </submittedName>
</protein>
<dbReference type="Pfam" id="PF12441">
    <property type="entry name" value="CopG_antitoxin"/>
    <property type="match status" value="1"/>
</dbReference>